<dbReference type="Proteomes" id="UP000887540">
    <property type="component" value="Unplaced"/>
</dbReference>
<feature type="transmembrane region" description="Helical" evidence="8">
    <location>
        <begin position="265"/>
        <end position="288"/>
    </location>
</feature>
<dbReference type="InterPro" id="IPR036058">
    <property type="entry name" value="Kazal_dom_sf"/>
</dbReference>
<dbReference type="PANTHER" id="PTHR11388:SF76">
    <property type="entry name" value="SOLUTE CARRIER ORGANIC ANION TRANSPORTER FAMILY MEMBER"/>
    <property type="match status" value="1"/>
</dbReference>
<keyword evidence="5 8" id="KW-1133">Transmembrane helix</keyword>
<protein>
    <recommendedName>
        <fullName evidence="8">Solute carrier organic anion transporter family member</fullName>
    </recommendedName>
</protein>
<keyword evidence="8" id="KW-0406">Ion transport</keyword>
<dbReference type="GO" id="GO:0016323">
    <property type="term" value="C:basolateral plasma membrane"/>
    <property type="evidence" value="ECO:0007669"/>
    <property type="project" value="TreeGrafter"/>
</dbReference>
<keyword evidence="7" id="KW-1015">Disulfide bond</keyword>
<evidence type="ECO:0000313" key="12">
    <source>
        <dbReference type="WBParaSite" id="ACRNAN_Path_1120.g4322.t1"/>
    </source>
</evidence>
<feature type="transmembrane region" description="Helical" evidence="8">
    <location>
        <begin position="42"/>
        <end position="64"/>
    </location>
</feature>
<evidence type="ECO:0000256" key="3">
    <source>
        <dbReference type="ARBA" id="ARBA00022475"/>
    </source>
</evidence>
<dbReference type="PROSITE" id="PS51465">
    <property type="entry name" value="KAZAL_2"/>
    <property type="match status" value="1"/>
</dbReference>
<dbReference type="CDD" id="cd17336">
    <property type="entry name" value="MFS_SLCO_OATP"/>
    <property type="match status" value="1"/>
</dbReference>
<evidence type="ECO:0000256" key="1">
    <source>
        <dbReference type="ARBA" id="ARBA00004651"/>
    </source>
</evidence>
<dbReference type="PANTHER" id="PTHR11388">
    <property type="entry name" value="ORGANIC ANION TRANSPORTER"/>
    <property type="match status" value="1"/>
</dbReference>
<dbReference type="WBParaSite" id="ACRNAN_Path_1120.g4322.t1">
    <property type="protein sequence ID" value="ACRNAN_Path_1120.g4322.t1"/>
    <property type="gene ID" value="ACRNAN_Path_1120.g4322"/>
</dbReference>
<dbReference type="GO" id="GO:0015347">
    <property type="term" value="F:sodium-independent organic anion transmembrane transporter activity"/>
    <property type="evidence" value="ECO:0007669"/>
    <property type="project" value="TreeGrafter"/>
</dbReference>
<name>A0A914BVZ3_9BILA</name>
<dbReference type="InterPro" id="IPR004156">
    <property type="entry name" value="OATP"/>
</dbReference>
<evidence type="ECO:0000256" key="7">
    <source>
        <dbReference type="ARBA" id="ARBA00023157"/>
    </source>
</evidence>
<keyword evidence="6 8" id="KW-0472">Membrane</keyword>
<feature type="transmembrane region" description="Helical" evidence="8">
    <location>
        <begin position="600"/>
        <end position="622"/>
    </location>
</feature>
<dbReference type="SUPFAM" id="SSF100895">
    <property type="entry name" value="Kazal-type serine protease inhibitors"/>
    <property type="match status" value="1"/>
</dbReference>
<evidence type="ECO:0000256" key="4">
    <source>
        <dbReference type="ARBA" id="ARBA00022692"/>
    </source>
</evidence>
<dbReference type="Pfam" id="PF03137">
    <property type="entry name" value="OATP"/>
    <property type="match status" value="1"/>
</dbReference>
<dbReference type="SUPFAM" id="SSF103473">
    <property type="entry name" value="MFS general substrate transporter"/>
    <property type="match status" value="1"/>
</dbReference>
<feature type="transmembrane region" description="Helical" evidence="8">
    <location>
        <begin position="449"/>
        <end position="469"/>
    </location>
</feature>
<feature type="compositionally biased region" description="Polar residues" evidence="9">
    <location>
        <begin position="697"/>
        <end position="712"/>
    </location>
</feature>
<proteinExistence type="inferred from homology"/>
<keyword evidence="11" id="KW-1185">Reference proteome</keyword>
<feature type="transmembrane region" description="Helical" evidence="8">
    <location>
        <begin position="559"/>
        <end position="588"/>
    </location>
</feature>
<dbReference type="AlphaFoldDB" id="A0A914BVZ3"/>
<feature type="transmembrane region" description="Helical" evidence="8">
    <location>
        <begin position="308"/>
        <end position="333"/>
    </location>
</feature>
<evidence type="ECO:0000256" key="5">
    <source>
        <dbReference type="ARBA" id="ARBA00022989"/>
    </source>
</evidence>
<keyword evidence="3" id="KW-1003">Cell membrane</keyword>
<feature type="transmembrane region" description="Helical" evidence="8">
    <location>
        <begin position="6"/>
        <end position="30"/>
    </location>
</feature>
<dbReference type="NCBIfam" id="TIGR00805">
    <property type="entry name" value="oat"/>
    <property type="match status" value="1"/>
</dbReference>
<accession>A0A914BVZ3</accession>
<evidence type="ECO:0000313" key="11">
    <source>
        <dbReference type="Proteomes" id="UP000887540"/>
    </source>
</evidence>
<evidence type="ECO:0000256" key="6">
    <source>
        <dbReference type="ARBA" id="ARBA00023136"/>
    </source>
</evidence>
<feature type="domain" description="Kazal-like" evidence="10">
    <location>
        <begin position="487"/>
        <end position="542"/>
    </location>
</feature>
<evidence type="ECO:0000256" key="8">
    <source>
        <dbReference type="RuleBase" id="RU362056"/>
    </source>
</evidence>
<dbReference type="GO" id="GO:0043252">
    <property type="term" value="P:sodium-independent organic anion transport"/>
    <property type="evidence" value="ECO:0007669"/>
    <property type="project" value="TreeGrafter"/>
</dbReference>
<keyword evidence="4 8" id="KW-0812">Transmembrane</keyword>
<feature type="transmembrane region" description="Helical" evidence="8">
    <location>
        <begin position="657"/>
        <end position="676"/>
    </location>
</feature>
<dbReference type="InterPro" id="IPR002350">
    <property type="entry name" value="Kazal_dom"/>
</dbReference>
<dbReference type="Gene3D" id="1.20.1250.20">
    <property type="entry name" value="MFS general substrate transporter like domains"/>
    <property type="match status" value="1"/>
</dbReference>
<comment type="subcellular location">
    <subcellularLocation>
        <location evidence="1 8">Cell membrane</location>
        <topology evidence="1 8">Multi-pass membrane protein</topology>
    </subcellularLocation>
</comment>
<evidence type="ECO:0000256" key="2">
    <source>
        <dbReference type="ARBA" id="ARBA00009657"/>
    </source>
</evidence>
<sequence length="712" mass="79053">MERQFHIPSLISSFLVSASELGYILAVIFISYIGSRGNRAKWCGAGAILMSIALILTASPNFIFPAEQPNLNMKEVKEALKPPQALFAQNTTLDKFFAYQPIRDRIPSHIRKNILAKFSDRELNFSNLDAPEFEYSITGQSLYSLDEDLMHEAFLHMGKILNGSEDTEPLINTLQIFVKHRQDNIKSDLKTIRRASIAPFAFCNKLVNNLQEIIKKLKCHEQPSNFGTLVIIFMTLFAMGIGRTTPWSLGIPLLDDNVKKRSMPVYFAIISFIKILGPITGFLVGSLANKLYFSPPAPPGLTANDPTWIGAWWLGFLVIGFVTIVPSCFLFFFPEGKSTISPKNENFKNGKSKKASLKLYDKHMDRSKQAEGSTAKGGLKRAVIGRILDVLAFKGYIVYLPKYLENHYGIPQYKVQLYMAAFGTFGFALGTVTGGFITKKFKLNGRKVALFVVIVSMLNISTFVGKAFLGCESIVNTIGLEGVPTNFNYTRSCNFECGCDDAKLFPVCDPSGQIYYSPCHAGCRHVSVIDLSSHKMEFSDCDCAPGKIVKKEFCHDNCFSMMVIFFGTGLLGAFIGGTGVVPGLLILLRSVPPATRSISLGVHGFLVSLLGTLPSPIIWATIIDSACLIWEETCSSNVTSRGACAIYNPYKLRIRMHVLYIILRTISISADLYVLYHAKDLNILDDDEENPEKNDQETPITKDNNIPMNNVH</sequence>
<comment type="caution">
    <text evidence="8">Lacks conserved residue(s) required for the propagation of feature annotation.</text>
</comment>
<evidence type="ECO:0000259" key="10">
    <source>
        <dbReference type="PROSITE" id="PS51465"/>
    </source>
</evidence>
<reference evidence="12" key="1">
    <citation type="submission" date="2022-11" db="UniProtKB">
        <authorList>
            <consortium name="WormBaseParasite"/>
        </authorList>
    </citation>
    <scope>IDENTIFICATION</scope>
</reference>
<keyword evidence="8" id="KW-0813">Transport</keyword>
<feature type="transmembrane region" description="Helical" evidence="8">
    <location>
        <begin position="383"/>
        <end position="404"/>
    </location>
</feature>
<feature type="transmembrane region" description="Helical" evidence="8">
    <location>
        <begin position="416"/>
        <end position="437"/>
    </location>
</feature>
<feature type="transmembrane region" description="Helical" evidence="8">
    <location>
        <begin position="226"/>
        <end position="244"/>
    </location>
</feature>
<organism evidence="11 12">
    <name type="scientific">Acrobeloides nanus</name>
    <dbReference type="NCBI Taxonomy" id="290746"/>
    <lineage>
        <taxon>Eukaryota</taxon>
        <taxon>Metazoa</taxon>
        <taxon>Ecdysozoa</taxon>
        <taxon>Nematoda</taxon>
        <taxon>Chromadorea</taxon>
        <taxon>Rhabditida</taxon>
        <taxon>Tylenchina</taxon>
        <taxon>Cephalobomorpha</taxon>
        <taxon>Cephaloboidea</taxon>
        <taxon>Cephalobidae</taxon>
        <taxon>Acrobeloides</taxon>
    </lineage>
</organism>
<comment type="similarity">
    <text evidence="2 8">Belongs to the organo anion transporter (TC 2.A.60) family.</text>
</comment>
<evidence type="ECO:0000256" key="9">
    <source>
        <dbReference type="SAM" id="MobiDB-lite"/>
    </source>
</evidence>
<dbReference type="InterPro" id="IPR036259">
    <property type="entry name" value="MFS_trans_sf"/>
</dbReference>
<feature type="region of interest" description="Disordered" evidence="9">
    <location>
        <begin position="686"/>
        <end position="712"/>
    </location>
</feature>
<dbReference type="GO" id="GO:0006811">
    <property type="term" value="P:monoatomic ion transport"/>
    <property type="evidence" value="ECO:0007669"/>
    <property type="project" value="UniProtKB-KW"/>
</dbReference>